<comment type="caution">
    <text evidence="1">The sequence shown here is derived from an EMBL/GenBank/DDBJ whole genome shotgun (WGS) entry which is preliminary data.</text>
</comment>
<name>A0A0A3J755_9BACI</name>
<dbReference type="Proteomes" id="UP000030437">
    <property type="component" value="Unassembled WGS sequence"/>
</dbReference>
<sequence>MIQHFSYKPLYENTQLPGWALSFFYKQKRYQAEYKKDGGIRYIGEAPSPEDLAHVEKMIHELMLFHVYD</sequence>
<proteinExistence type="predicted"/>
<dbReference type="eggNOG" id="ENOG5032YTI">
    <property type="taxonomic scope" value="Bacteria"/>
</dbReference>
<evidence type="ECO:0000313" key="1">
    <source>
        <dbReference type="EMBL" id="KGR82882.1"/>
    </source>
</evidence>
<dbReference type="InterPro" id="IPR017263">
    <property type="entry name" value="UCP037692"/>
</dbReference>
<keyword evidence="2" id="KW-1185">Reference proteome</keyword>
<evidence type="ECO:0008006" key="3">
    <source>
        <dbReference type="Google" id="ProtNLM"/>
    </source>
</evidence>
<accession>A0A0A3J755</accession>
<dbReference type="STRING" id="1220589.CD32_18780"/>
<protein>
    <recommendedName>
        <fullName evidence="3">YheE</fullName>
    </recommendedName>
</protein>
<dbReference type="EMBL" id="JPVP01000059">
    <property type="protein sequence ID" value="KGR82882.1"/>
    <property type="molecule type" value="Genomic_DNA"/>
</dbReference>
<organism evidence="1 2">
    <name type="scientific">Lysinibacillus odysseyi 34hs-1 = NBRC 100172</name>
    <dbReference type="NCBI Taxonomy" id="1220589"/>
    <lineage>
        <taxon>Bacteria</taxon>
        <taxon>Bacillati</taxon>
        <taxon>Bacillota</taxon>
        <taxon>Bacilli</taxon>
        <taxon>Bacillales</taxon>
        <taxon>Bacillaceae</taxon>
        <taxon>Lysinibacillus</taxon>
    </lineage>
</organism>
<dbReference type="PIRSF" id="PIRSF037692">
    <property type="entry name" value="UCP037692"/>
    <property type="match status" value="1"/>
</dbReference>
<dbReference type="Pfam" id="PF17277">
    <property type="entry name" value="DUF5342"/>
    <property type="match status" value="1"/>
</dbReference>
<reference evidence="1 2" key="1">
    <citation type="submission" date="2014-02" db="EMBL/GenBank/DDBJ databases">
        <title>Draft genome sequence of Lysinibacillus odysseyi NBRC 100172.</title>
        <authorList>
            <person name="Zhang F."/>
            <person name="Wang G."/>
            <person name="Zhang L."/>
        </authorList>
    </citation>
    <scope>NUCLEOTIDE SEQUENCE [LARGE SCALE GENOMIC DNA]</scope>
    <source>
        <strain evidence="1 2">NBRC 100172</strain>
    </source>
</reference>
<dbReference type="AlphaFoldDB" id="A0A0A3J755"/>
<gene>
    <name evidence="1" type="ORF">CD32_18780</name>
</gene>
<dbReference type="OrthoDB" id="2736244at2"/>
<dbReference type="RefSeq" id="WP_036157522.1">
    <property type="nucleotide sequence ID" value="NZ_AVCX01000002.1"/>
</dbReference>
<evidence type="ECO:0000313" key="2">
    <source>
        <dbReference type="Proteomes" id="UP000030437"/>
    </source>
</evidence>